<dbReference type="EMBL" id="DPBP01000037">
    <property type="protein sequence ID" value="HCE18133.1"/>
    <property type="molecule type" value="Genomic_DNA"/>
</dbReference>
<evidence type="ECO:0000256" key="4">
    <source>
        <dbReference type="ARBA" id="ARBA00023002"/>
    </source>
</evidence>
<feature type="binding site" evidence="5">
    <location>
        <position position="165"/>
    </location>
    <ligand>
        <name>Mn(2+)</name>
        <dbReference type="ChEBI" id="CHEBI:29035"/>
    </ligand>
</feature>
<dbReference type="Gene3D" id="1.10.287.990">
    <property type="entry name" value="Fe,Mn superoxide dismutase (SOD) domain"/>
    <property type="match status" value="1"/>
</dbReference>
<dbReference type="GO" id="GO:0046872">
    <property type="term" value="F:metal ion binding"/>
    <property type="evidence" value="ECO:0007669"/>
    <property type="project" value="UniProtKB-KW"/>
</dbReference>
<protein>
    <recommendedName>
        <fullName evidence="2 6">Superoxide dismutase</fullName>
        <ecNumber evidence="2 6">1.15.1.1</ecNumber>
    </recommendedName>
</protein>
<evidence type="ECO:0000313" key="10">
    <source>
        <dbReference type="Proteomes" id="UP000264141"/>
    </source>
</evidence>
<dbReference type="InterPro" id="IPR019833">
    <property type="entry name" value="Mn/Fe_SOD_BS"/>
</dbReference>
<evidence type="ECO:0000313" key="9">
    <source>
        <dbReference type="EMBL" id="HCE18133.1"/>
    </source>
</evidence>
<comment type="similarity">
    <text evidence="1 6">Belongs to the iron/manganese superoxide dismutase family.</text>
</comment>
<evidence type="ECO:0000256" key="1">
    <source>
        <dbReference type="ARBA" id="ARBA00008714"/>
    </source>
</evidence>
<comment type="function">
    <text evidence="6">Destroys radicals which are normally produced within the cells and which are toxic to biological systems.</text>
</comment>
<dbReference type="PIRSF" id="PIRSF000349">
    <property type="entry name" value="SODismutase"/>
    <property type="match status" value="1"/>
</dbReference>
<dbReference type="RefSeq" id="WP_062192614.1">
    <property type="nucleotide sequence ID" value="NZ_DF967965.1"/>
</dbReference>
<evidence type="ECO:0000259" key="7">
    <source>
        <dbReference type="Pfam" id="PF00081"/>
    </source>
</evidence>
<dbReference type="FunFam" id="1.10.287.990:FF:000001">
    <property type="entry name" value="Superoxide dismutase"/>
    <property type="match status" value="1"/>
</dbReference>
<dbReference type="PANTHER" id="PTHR43595">
    <property type="entry name" value="37S RIBOSOMAL PROTEIN S26, MITOCHONDRIAL"/>
    <property type="match status" value="1"/>
</dbReference>
<comment type="catalytic activity">
    <reaction evidence="6">
        <text>2 superoxide + 2 H(+) = H2O2 + O2</text>
        <dbReference type="Rhea" id="RHEA:20696"/>
        <dbReference type="ChEBI" id="CHEBI:15378"/>
        <dbReference type="ChEBI" id="CHEBI:15379"/>
        <dbReference type="ChEBI" id="CHEBI:16240"/>
        <dbReference type="ChEBI" id="CHEBI:18421"/>
        <dbReference type="EC" id="1.15.1.1"/>
    </reaction>
</comment>
<dbReference type="GO" id="GO:0004784">
    <property type="term" value="F:superoxide dismutase activity"/>
    <property type="evidence" value="ECO:0007669"/>
    <property type="project" value="UniProtKB-EC"/>
</dbReference>
<dbReference type="SUPFAM" id="SSF54719">
    <property type="entry name" value="Fe,Mn superoxide dismutase (SOD), C-terminal domain"/>
    <property type="match status" value="1"/>
</dbReference>
<dbReference type="InterPro" id="IPR019831">
    <property type="entry name" value="Mn/Fe_SOD_N"/>
</dbReference>
<dbReference type="InterPro" id="IPR001189">
    <property type="entry name" value="Mn/Fe_SOD"/>
</dbReference>
<feature type="binding site" evidence="5">
    <location>
        <position position="169"/>
    </location>
    <ligand>
        <name>Mn(2+)</name>
        <dbReference type="ChEBI" id="CHEBI:29035"/>
    </ligand>
</feature>
<feature type="binding site" evidence="5">
    <location>
        <position position="27"/>
    </location>
    <ligand>
        <name>Mn(2+)</name>
        <dbReference type="ChEBI" id="CHEBI:29035"/>
    </ligand>
</feature>
<dbReference type="PRINTS" id="PR01703">
    <property type="entry name" value="MNSODISMTASE"/>
</dbReference>
<dbReference type="GO" id="GO:0005737">
    <property type="term" value="C:cytoplasm"/>
    <property type="evidence" value="ECO:0007669"/>
    <property type="project" value="TreeGrafter"/>
</dbReference>
<feature type="domain" description="Manganese/iron superoxide dismutase N-terminal" evidence="7">
    <location>
        <begin position="3"/>
        <end position="89"/>
    </location>
</feature>
<reference evidence="9 10" key="1">
    <citation type="journal article" date="2018" name="Nat. Biotechnol.">
        <title>A standardized bacterial taxonomy based on genome phylogeny substantially revises the tree of life.</title>
        <authorList>
            <person name="Parks D.H."/>
            <person name="Chuvochina M."/>
            <person name="Waite D.W."/>
            <person name="Rinke C."/>
            <person name="Skarshewski A."/>
            <person name="Chaumeil P.A."/>
            <person name="Hugenholtz P."/>
        </authorList>
    </citation>
    <scope>NUCLEOTIDE SEQUENCE [LARGE SCALE GENOMIC DNA]</scope>
    <source>
        <strain evidence="9">UBA8781</strain>
    </source>
</reference>
<accession>A0A3D1JI19</accession>
<feature type="domain" description="Manganese/iron superoxide dismutase C-terminal" evidence="8">
    <location>
        <begin position="98"/>
        <end position="198"/>
    </location>
</feature>
<dbReference type="Proteomes" id="UP000264141">
    <property type="component" value="Unassembled WGS sequence"/>
</dbReference>
<dbReference type="FunFam" id="3.55.40.20:FF:000001">
    <property type="entry name" value="Superoxide dismutase"/>
    <property type="match status" value="1"/>
</dbReference>
<gene>
    <name evidence="9" type="ORF">DEQ80_09770</name>
</gene>
<proteinExistence type="inferred from homology"/>
<dbReference type="STRING" id="229919.GCA_001050195_01852"/>
<dbReference type="Gene3D" id="3.55.40.20">
    <property type="entry name" value="Iron/manganese superoxide dismutase, C-terminal domain"/>
    <property type="match status" value="1"/>
</dbReference>
<dbReference type="AlphaFoldDB" id="A0A3D1JI19"/>
<keyword evidence="3 5" id="KW-0479">Metal-binding</keyword>
<dbReference type="OrthoDB" id="9803125at2"/>
<dbReference type="SUPFAM" id="SSF46609">
    <property type="entry name" value="Fe,Mn superoxide dismutase (SOD), N-terminal domain"/>
    <property type="match status" value="1"/>
</dbReference>
<evidence type="ECO:0000256" key="5">
    <source>
        <dbReference type="PIRSR" id="PIRSR000349-1"/>
    </source>
</evidence>
<keyword evidence="4 6" id="KW-0560">Oxidoreductase</keyword>
<evidence type="ECO:0000256" key="3">
    <source>
        <dbReference type="ARBA" id="ARBA00022723"/>
    </source>
</evidence>
<dbReference type="Pfam" id="PF02777">
    <property type="entry name" value="Sod_Fe_C"/>
    <property type="match status" value="1"/>
</dbReference>
<feature type="binding site" evidence="5">
    <location>
        <position position="82"/>
    </location>
    <ligand>
        <name>Mn(2+)</name>
        <dbReference type="ChEBI" id="CHEBI:29035"/>
    </ligand>
</feature>
<evidence type="ECO:0000256" key="2">
    <source>
        <dbReference type="ARBA" id="ARBA00012682"/>
    </source>
</evidence>
<dbReference type="InterPro" id="IPR019832">
    <property type="entry name" value="Mn/Fe_SOD_C"/>
</dbReference>
<dbReference type="Pfam" id="PF00081">
    <property type="entry name" value="Sod_Fe_N"/>
    <property type="match status" value="1"/>
</dbReference>
<dbReference type="EC" id="1.15.1.1" evidence="2 6"/>
<comment type="caution">
    <text evidence="9">The sequence shown here is derived from an EMBL/GenBank/DDBJ whole genome shotgun (WGS) entry which is preliminary data.</text>
</comment>
<sequence length="203" mass="23141">MSFSMLPLPYAYDALEPYIDARTVEIHYSKHHATYLNNLNAALEKHPQFFDLPIEMILKDLDNIPEDIRTTVRNNGGGYYNHNLYWAIMGPGKGGEPIGSLASAIQTTFGSFSAFKEQFEKAGLGRFGSGWAWLSRNVSGGLVIHSTPNQDTPLAEGLHPIIGVDVWEHAYYLKYQNRRAEYLSNWWNLVDWEAAQRRFEQKS</sequence>
<evidence type="ECO:0000259" key="8">
    <source>
        <dbReference type="Pfam" id="PF02777"/>
    </source>
</evidence>
<dbReference type="PANTHER" id="PTHR43595:SF2">
    <property type="entry name" value="SMALL RIBOSOMAL SUBUNIT PROTEIN MS42"/>
    <property type="match status" value="1"/>
</dbReference>
<dbReference type="PROSITE" id="PS00088">
    <property type="entry name" value="SOD_MN"/>
    <property type="match status" value="1"/>
</dbReference>
<organism evidence="9 10">
    <name type="scientific">Anaerolinea thermolimosa</name>
    <dbReference type="NCBI Taxonomy" id="229919"/>
    <lineage>
        <taxon>Bacteria</taxon>
        <taxon>Bacillati</taxon>
        <taxon>Chloroflexota</taxon>
        <taxon>Anaerolineae</taxon>
        <taxon>Anaerolineales</taxon>
        <taxon>Anaerolineaceae</taxon>
        <taxon>Anaerolinea</taxon>
    </lineage>
</organism>
<dbReference type="InterPro" id="IPR036314">
    <property type="entry name" value="SOD_C_sf"/>
</dbReference>
<name>A0A3D1JI19_9CHLR</name>
<evidence type="ECO:0000256" key="6">
    <source>
        <dbReference type="RuleBase" id="RU000414"/>
    </source>
</evidence>
<dbReference type="InterPro" id="IPR036324">
    <property type="entry name" value="Mn/Fe_SOD_N_sf"/>
</dbReference>